<feature type="compositionally biased region" description="Low complexity" evidence="2">
    <location>
        <begin position="1"/>
        <end position="12"/>
    </location>
</feature>
<comment type="caution">
    <text evidence="4">The sequence shown here is derived from an EMBL/GenBank/DDBJ whole genome shotgun (WGS) entry which is preliminary data.</text>
</comment>
<dbReference type="PROSITE" id="PS00018">
    <property type="entry name" value="EF_HAND_1"/>
    <property type="match status" value="1"/>
</dbReference>
<dbReference type="EMBL" id="RRYP01008951">
    <property type="protein sequence ID" value="TNV79403.1"/>
    <property type="molecule type" value="Genomic_DNA"/>
</dbReference>
<dbReference type="Gene3D" id="1.10.238.10">
    <property type="entry name" value="EF-hand"/>
    <property type="match status" value="1"/>
</dbReference>
<dbReference type="InterPro" id="IPR011992">
    <property type="entry name" value="EF-hand-dom_pair"/>
</dbReference>
<dbReference type="PROSITE" id="PS50222">
    <property type="entry name" value="EF_HAND_2"/>
    <property type="match status" value="2"/>
</dbReference>
<gene>
    <name evidence="4" type="ORF">FGO68_gene4179</name>
</gene>
<name>A0A8J8NQ31_HALGN</name>
<organism evidence="4 5">
    <name type="scientific">Halteria grandinella</name>
    <dbReference type="NCBI Taxonomy" id="5974"/>
    <lineage>
        <taxon>Eukaryota</taxon>
        <taxon>Sar</taxon>
        <taxon>Alveolata</taxon>
        <taxon>Ciliophora</taxon>
        <taxon>Intramacronucleata</taxon>
        <taxon>Spirotrichea</taxon>
        <taxon>Stichotrichia</taxon>
        <taxon>Sporadotrichida</taxon>
        <taxon>Halteriidae</taxon>
        <taxon>Halteria</taxon>
    </lineage>
</organism>
<reference evidence="4" key="1">
    <citation type="submission" date="2019-06" db="EMBL/GenBank/DDBJ databases">
        <authorList>
            <person name="Zheng W."/>
        </authorList>
    </citation>
    <scope>NUCLEOTIDE SEQUENCE</scope>
    <source>
        <strain evidence="4">QDHG01</strain>
    </source>
</reference>
<dbReference type="CDD" id="cd00051">
    <property type="entry name" value="EFh"/>
    <property type="match status" value="1"/>
</dbReference>
<dbReference type="Pfam" id="PF13499">
    <property type="entry name" value="EF-hand_7"/>
    <property type="match status" value="1"/>
</dbReference>
<evidence type="ECO:0000259" key="3">
    <source>
        <dbReference type="PROSITE" id="PS50222"/>
    </source>
</evidence>
<feature type="domain" description="EF-hand" evidence="3">
    <location>
        <begin position="175"/>
        <end position="210"/>
    </location>
</feature>
<keyword evidence="5" id="KW-1185">Reference proteome</keyword>
<feature type="compositionally biased region" description="Polar residues" evidence="2">
    <location>
        <begin position="41"/>
        <end position="50"/>
    </location>
</feature>
<proteinExistence type="predicted"/>
<accession>A0A8J8NQ31</accession>
<protein>
    <recommendedName>
        <fullName evidence="3">EF-hand domain-containing protein</fullName>
    </recommendedName>
</protein>
<feature type="region of interest" description="Disordered" evidence="2">
    <location>
        <begin position="1"/>
        <end position="90"/>
    </location>
</feature>
<dbReference type="SUPFAM" id="SSF47473">
    <property type="entry name" value="EF-hand"/>
    <property type="match status" value="1"/>
</dbReference>
<evidence type="ECO:0000256" key="2">
    <source>
        <dbReference type="SAM" id="MobiDB-lite"/>
    </source>
</evidence>
<dbReference type="SMART" id="SM00054">
    <property type="entry name" value="EFh"/>
    <property type="match status" value="2"/>
</dbReference>
<feature type="domain" description="EF-hand" evidence="3">
    <location>
        <begin position="218"/>
        <end position="253"/>
    </location>
</feature>
<dbReference type="InterPro" id="IPR018247">
    <property type="entry name" value="EF_Hand_1_Ca_BS"/>
</dbReference>
<sequence>MKSMKLRSSSKLFKSKESLPQLPKTVRSVTKPRSSHPLPMSTVTSTGQSQRPKEVSLSPRKKTKRHLPPPDHTPVAAGPASGTTDSAKGHQEVTVAEVVLKVAEAKLEPTQDWYDDYEDHAHDAEEEYDTHNYYYGGKQIPLETTLSLLMLKKAIPINLYFNRRESQKQDEFEKQIALVIDQIWSQFDKDGSGQLNRKECREFFDESNRQMNGASQQITDEEFNAAFAIVDQNGSGLISKDEMKTFIKYIAGYK</sequence>
<evidence type="ECO:0000313" key="4">
    <source>
        <dbReference type="EMBL" id="TNV79403.1"/>
    </source>
</evidence>
<keyword evidence="1" id="KW-0106">Calcium</keyword>
<dbReference type="OrthoDB" id="26525at2759"/>
<evidence type="ECO:0000256" key="1">
    <source>
        <dbReference type="ARBA" id="ARBA00022837"/>
    </source>
</evidence>
<dbReference type="InterPro" id="IPR002048">
    <property type="entry name" value="EF_hand_dom"/>
</dbReference>
<dbReference type="GO" id="GO:0005509">
    <property type="term" value="F:calcium ion binding"/>
    <property type="evidence" value="ECO:0007669"/>
    <property type="project" value="InterPro"/>
</dbReference>
<dbReference type="AlphaFoldDB" id="A0A8J8NQ31"/>
<dbReference type="Proteomes" id="UP000785679">
    <property type="component" value="Unassembled WGS sequence"/>
</dbReference>
<evidence type="ECO:0000313" key="5">
    <source>
        <dbReference type="Proteomes" id="UP000785679"/>
    </source>
</evidence>